<dbReference type="SUPFAM" id="SSF53720">
    <property type="entry name" value="ALDH-like"/>
    <property type="match status" value="1"/>
</dbReference>
<dbReference type="PANTHER" id="PTHR11699">
    <property type="entry name" value="ALDEHYDE DEHYDROGENASE-RELATED"/>
    <property type="match status" value="1"/>
</dbReference>
<organism evidence="6 7">
    <name type="scientific">Chelatococcus caeni</name>
    <dbReference type="NCBI Taxonomy" id="1348468"/>
    <lineage>
        <taxon>Bacteria</taxon>
        <taxon>Pseudomonadati</taxon>
        <taxon>Pseudomonadota</taxon>
        <taxon>Alphaproteobacteria</taxon>
        <taxon>Hyphomicrobiales</taxon>
        <taxon>Chelatococcaceae</taxon>
        <taxon>Chelatococcus</taxon>
    </lineage>
</organism>
<dbReference type="Proteomes" id="UP000577362">
    <property type="component" value="Unassembled WGS sequence"/>
</dbReference>
<protein>
    <submittedName>
        <fullName evidence="6">Aldehyde dehydrogenase (NAD+)</fullName>
        <ecNumber evidence="6">1.2.1.3</ecNumber>
    </submittedName>
</protein>
<dbReference type="InterPro" id="IPR016162">
    <property type="entry name" value="Ald_DH_N"/>
</dbReference>
<reference evidence="6 7" key="1">
    <citation type="submission" date="2020-08" db="EMBL/GenBank/DDBJ databases">
        <title>Genomic Encyclopedia of Type Strains, Phase IV (KMG-IV): sequencing the most valuable type-strain genomes for metagenomic binning, comparative biology and taxonomic classification.</title>
        <authorList>
            <person name="Goeker M."/>
        </authorList>
    </citation>
    <scope>NUCLEOTIDE SEQUENCE [LARGE SCALE GENOMIC DNA]</scope>
    <source>
        <strain evidence="6 7">DSM 103737</strain>
    </source>
</reference>
<dbReference type="InterPro" id="IPR015590">
    <property type="entry name" value="Aldehyde_DH_dom"/>
</dbReference>
<evidence type="ECO:0000313" key="7">
    <source>
        <dbReference type="Proteomes" id="UP000577362"/>
    </source>
</evidence>
<evidence type="ECO:0000256" key="2">
    <source>
        <dbReference type="ARBA" id="ARBA00023002"/>
    </source>
</evidence>
<proteinExistence type="inferred from homology"/>
<evidence type="ECO:0000256" key="3">
    <source>
        <dbReference type="PROSITE-ProRule" id="PRU10007"/>
    </source>
</evidence>
<sequence length="495" mass="52178">MTVSATAKRREAARLVPAKGVFIDNEWQPCESGGTIDVFAPADGKPFAQIAAGNATDIDKAVKAARRAYETGAWGRLTAVERGRLLSRLGEAVLDAAEDLARLEARDTGKPMKQARADIAALARYFEFYGGAADKFHGETIPFLKGYFVATERAPHGVTGHIIPWNYPAQMFGRTLAPALAVGNATVIKPAEEACLTPLRIAEMAAEVGFPEGAINVVPGLGGVAGRALSEHPDIDFISFTGSPEVGVLIQTAAARNHIGCTLELGGKSPQIVFADVDLDAALPTLVNAIVQNAGQTCSAGSRLLVERSAYDRIVGAVVERFATLRAGTPEMDLDLGPIISARQKARVEQFCNGAGADGIDLLAEGRIAEGTPAEGYFVAPRLFGPVPRTNALAREEVFGPVMAVIPFDDEADAVALANGTDYGLIAGVWTENASRATRVARAIRAGQVYVNAYGAGGGIELPFGGMKKSGHGREKGFAALHDFSTLRTIVFKHN</sequence>
<dbReference type="GO" id="GO:0004029">
    <property type="term" value="F:aldehyde dehydrogenase (NAD+) activity"/>
    <property type="evidence" value="ECO:0007669"/>
    <property type="project" value="UniProtKB-EC"/>
</dbReference>
<comment type="caution">
    <text evidence="6">The sequence shown here is derived from an EMBL/GenBank/DDBJ whole genome shotgun (WGS) entry which is preliminary data.</text>
</comment>
<feature type="domain" description="Aldehyde dehydrogenase" evidence="5">
    <location>
        <begin position="27"/>
        <end position="490"/>
    </location>
</feature>
<dbReference type="EC" id="1.2.1.3" evidence="6"/>
<dbReference type="PROSITE" id="PS00070">
    <property type="entry name" value="ALDEHYDE_DEHYDR_CYS"/>
    <property type="match status" value="1"/>
</dbReference>
<evidence type="ECO:0000256" key="1">
    <source>
        <dbReference type="ARBA" id="ARBA00009986"/>
    </source>
</evidence>
<dbReference type="InterPro" id="IPR029510">
    <property type="entry name" value="Ald_DH_CS_GLU"/>
</dbReference>
<evidence type="ECO:0000256" key="4">
    <source>
        <dbReference type="RuleBase" id="RU003345"/>
    </source>
</evidence>
<dbReference type="FunFam" id="3.40.605.10:FF:000007">
    <property type="entry name" value="NAD/NADP-dependent betaine aldehyde dehydrogenase"/>
    <property type="match status" value="1"/>
</dbReference>
<keyword evidence="7" id="KW-1185">Reference proteome</keyword>
<dbReference type="Gene3D" id="3.40.605.10">
    <property type="entry name" value="Aldehyde Dehydrogenase, Chain A, domain 1"/>
    <property type="match status" value="1"/>
</dbReference>
<dbReference type="RefSeq" id="WP_183317746.1">
    <property type="nucleotide sequence ID" value="NZ_JACIEN010000005.1"/>
</dbReference>
<dbReference type="AlphaFoldDB" id="A0A840C9L4"/>
<evidence type="ECO:0000259" key="5">
    <source>
        <dbReference type="Pfam" id="PF00171"/>
    </source>
</evidence>
<dbReference type="Pfam" id="PF00171">
    <property type="entry name" value="Aldedh"/>
    <property type="match status" value="1"/>
</dbReference>
<gene>
    <name evidence="6" type="ORF">GGR16_004044</name>
</gene>
<dbReference type="Gene3D" id="3.40.309.10">
    <property type="entry name" value="Aldehyde Dehydrogenase, Chain A, domain 2"/>
    <property type="match status" value="1"/>
</dbReference>
<keyword evidence="2 4" id="KW-0560">Oxidoreductase</keyword>
<evidence type="ECO:0000313" key="6">
    <source>
        <dbReference type="EMBL" id="MBB4018997.1"/>
    </source>
</evidence>
<dbReference type="InterPro" id="IPR016161">
    <property type="entry name" value="Ald_DH/histidinol_DH"/>
</dbReference>
<feature type="active site" evidence="3">
    <location>
        <position position="264"/>
    </location>
</feature>
<dbReference type="InterPro" id="IPR016163">
    <property type="entry name" value="Ald_DH_C"/>
</dbReference>
<name>A0A840C9L4_9HYPH</name>
<dbReference type="InterPro" id="IPR016160">
    <property type="entry name" value="Ald_DH_CS_CYS"/>
</dbReference>
<dbReference type="CDD" id="cd07109">
    <property type="entry name" value="ALDH_AAS00426"/>
    <property type="match status" value="1"/>
</dbReference>
<dbReference type="PROSITE" id="PS00687">
    <property type="entry name" value="ALDEHYDE_DEHYDR_GLU"/>
    <property type="match status" value="1"/>
</dbReference>
<comment type="similarity">
    <text evidence="1 4">Belongs to the aldehyde dehydrogenase family.</text>
</comment>
<accession>A0A840C9L4</accession>
<dbReference type="EMBL" id="JACIEN010000005">
    <property type="protein sequence ID" value="MBB4018997.1"/>
    <property type="molecule type" value="Genomic_DNA"/>
</dbReference>